<evidence type="ECO:0000256" key="3">
    <source>
        <dbReference type="ARBA" id="ARBA00022691"/>
    </source>
</evidence>
<dbReference type="InterPro" id="IPR036388">
    <property type="entry name" value="WH-like_DNA-bd_sf"/>
</dbReference>
<organism evidence="6 7">
    <name type="scientific">Hirsutella minnesotensis 3608</name>
    <dbReference type="NCBI Taxonomy" id="1043627"/>
    <lineage>
        <taxon>Eukaryota</taxon>
        <taxon>Fungi</taxon>
        <taxon>Dikarya</taxon>
        <taxon>Ascomycota</taxon>
        <taxon>Pezizomycotina</taxon>
        <taxon>Sordariomycetes</taxon>
        <taxon>Hypocreomycetidae</taxon>
        <taxon>Hypocreales</taxon>
        <taxon>Ophiocordycipitaceae</taxon>
        <taxon>Hirsutella</taxon>
    </lineage>
</organism>
<dbReference type="Gene3D" id="1.10.10.10">
    <property type="entry name" value="Winged helix-like DNA-binding domain superfamily/Winged helix DNA-binding domain"/>
    <property type="match status" value="1"/>
</dbReference>
<dbReference type="PANTHER" id="PTHR43712:SF12">
    <property type="entry name" value="STERIGMATOCYSTIN 8-O-METHYLTRANSFERASE"/>
    <property type="match status" value="1"/>
</dbReference>
<dbReference type="CDD" id="cd02440">
    <property type="entry name" value="AdoMet_MTases"/>
    <property type="match status" value="1"/>
</dbReference>
<dbReference type="PANTHER" id="PTHR43712">
    <property type="entry name" value="PUTATIVE (AFU_ORTHOLOGUE AFUA_4G14580)-RELATED"/>
    <property type="match status" value="1"/>
</dbReference>
<dbReference type="AlphaFoldDB" id="A0A0F7ZJM7"/>
<keyword evidence="1" id="KW-0489">Methyltransferase</keyword>
<dbReference type="InterPro" id="IPR012967">
    <property type="entry name" value="COMT_dimerisation"/>
</dbReference>
<dbReference type="SUPFAM" id="SSF53335">
    <property type="entry name" value="S-adenosyl-L-methionine-dependent methyltransferases"/>
    <property type="match status" value="1"/>
</dbReference>
<evidence type="ECO:0000256" key="2">
    <source>
        <dbReference type="ARBA" id="ARBA00022679"/>
    </source>
</evidence>
<evidence type="ECO:0000259" key="5">
    <source>
        <dbReference type="Pfam" id="PF08100"/>
    </source>
</evidence>
<evidence type="ECO:0000313" key="6">
    <source>
        <dbReference type="EMBL" id="KJZ69765.1"/>
    </source>
</evidence>
<dbReference type="GO" id="GO:0032259">
    <property type="term" value="P:methylation"/>
    <property type="evidence" value="ECO:0007669"/>
    <property type="project" value="UniProtKB-KW"/>
</dbReference>
<dbReference type="Pfam" id="PF08100">
    <property type="entry name" value="Dimerisation"/>
    <property type="match status" value="1"/>
</dbReference>
<proteinExistence type="predicted"/>
<keyword evidence="7" id="KW-1185">Reference proteome</keyword>
<keyword evidence="2" id="KW-0808">Transferase</keyword>
<feature type="domain" description="O-methyltransferase dimerisation" evidence="5">
    <location>
        <begin position="83"/>
        <end position="151"/>
    </location>
</feature>
<dbReference type="InterPro" id="IPR029063">
    <property type="entry name" value="SAM-dependent_MTases_sf"/>
</dbReference>
<dbReference type="InterPro" id="IPR001077">
    <property type="entry name" value="COMT_C"/>
</dbReference>
<gene>
    <name evidence="6" type="ORF">HIM_10848</name>
</gene>
<dbReference type="InterPro" id="IPR036390">
    <property type="entry name" value="WH_DNA-bd_sf"/>
</dbReference>
<name>A0A0F7ZJM7_9HYPO</name>
<dbReference type="InterPro" id="IPR016461">
    <property type="entry name" value="COMT-like"/>
</dbReference>
<evidence type="ECO:0000256" key="1">
    <source>
        <dbReference type="ARBA" id="ARBA00022603"/>
    </source>
</evidence>
<evidence type="ECO:0000259" key="4">
    <source>
        <dbReference type="Pfam" id="PF00891"/>
    </source>
</evidence>
<protein>
    <submittedName>
        <fullName evidence="6">Uncharacterized protein</fullName>
    </submittedName>
</protein>
<dbReference type="Proteomes" id="UP000054481">
    <property type="component" value="Unassembled WGS sequence"/>
</dbReference>
<accession>A0A0F7ZJM7</accession>
<dbReference type="Pfam" id="PF00891">
    <property type="entry name" value="Methyltransf_2"/>
    <property type="match status" value="1"/>
</dbReference>
<dbReference type="SUPFAM" id="SSF46785">
    <property type="entry name" value="Winged helix' DNA-binding domain"/>
    <property type="match status" value="1"/>
</dbReference>
<dbReference type="OrthoDB" id="1606438at2759"/>
<reference evidence="6 7" key="1">
    <citation type="journal article" date="2014" name="Genome Biol. Evol.">
        <title>Comparative genomics and transcriptomics analyses reveal divergent lifestyle features of nematode endoparasitic fungus Hirsutella minnesotensis.</title>
        <authorList>
            <person name="Lai Y."/>
            <person name="Liu K."/>
            <person name="Zhang X."/>
            <person name="Zhang X."/>
            <person name="Li K."/>
            <person name="Wang N."/>
            <person name="Shu C."/>
            <person name="Wu Y."/>
            <person name="Wang C."/>
            <person name="Bushley K.E."/>
            <person name="Xiang M."/>
            <person name="Liu X."/>
        </authorList>
    </citation>
    <scope>NUCLEOTIDE SEQUENCE [LARGE SCALE GENOMIC DNA]</scope>
    <source>
        <strain evidence="6 7">3608</strain>
    </source>
</reference>
<dbReference type="EMBL" id="KQ030681">
    <property type="protein sequence ID" value="KJZ69765.1"/>
    <property type="molecule type" value="Genomic_DNA"/>
</dbReference>
<feature type="domain" description="O-methyltransferase C-terminal" evidence="4">
    <location>
        <begin position="192"/>
        <end position="392"/>
    </location>
</feature>
<dbReference type="Gene3D" id="3.40.50.150">
    <property type="entry name" value="Vaccinia Virus protein VP39"/>
    <property type="match status" value="1"/>
</dbReference>
<keyword evidence="3" id="KW-0949">S-adenosyl-L-methionine</keyword>
<sequence>MSQEKPEPRITELAVAIGKSVKSIQDALTAQGSESPSFDEDAPARFPREISDARDTCIDAALELVDLLLEPMTSIFKHGAHNNSICLQAISRFSIASMVPPGGTVSFAEVADRTGLSEQLVRRLLRHAMTMRIFREPEPGLISHTRSSRMLRNPIVNDWIKCGTNEMWPAAPKMLDAAQKWPGSSEPNETGFSLANGGDTLYSIMGRDPERAAAFSNAMKIFSLHEEFDPSYIVEHYDWHSLGRVQVVDIGGSRGHIAVAIARRFDNVRVLVQDMEHVVAGVESQVPDEVKDRVRFMAHDMFSLQTVEADVYFFRWVFHNWSDEYCTRILRAQIPVLKPGVIIIIQESLMPESGKIPIWRERDMRSNDIHMGMLFNARERTVEEWKDLLQKAHPGFVLKRHIEPKNSALGILEVTWSG</sequence>
<dbReference type="PROSITE" id="PS51683">
    <property type="entry name" value="SAM_OMT_II"/>
    <property type="match status" value="1"/>
</dbReference>
<dbReference type="GO" id="GO:0008171">
    <property type="term" value="F:O-methyltransferase activity"/>
    <property type="evidence" value="ECO:0007669"/>
    <property type="project" value="InterPro"/>
</dbReference>
<evidence type="ECO:0000313" key="7">
    <source>
        <dbReference type="Proteomes" id="UP000054481"/>
    </source>
</evidence>